<dbReference type="VEuPathDB" id="FungiDB:LCOR_04045.1"/>
<dbReference type="OrthoDB" id="21573at2759"/>
<evidence type="ECO:0000259" key="6">
    <source>
        <dbReference type="Pfam" id="PF05198"/>
    </source>
</evidence>
<name>A0A068RR02_9FUNG</name>
<evidence type="ECO:0000313" key="8">
    <source>
        <dbReference type="Proteomes" id="UP000027586"/>
    </source>
</evidence>
<dbReference type="Proteomes" id="UP000027586">
    <property type="component" value="Unassembled WGS sequence"/>
</dbReference>
<proteinExistence type="inferred from homology"/>
<dbReference type="Pfam" id="PF00707">
    <property type="entry name" value="IF3_C"/>
    <property type="match status" value="1"/>
</dbReference>
<dbReference type="PANTHER" id="PTHR10938">
    <property type="entry name" value="TRANSLATION INITIATION FACTOR IF-3"/>
    <property type="match status" value="1"/>
</dbReference>
<accession>A0A068RR02</accession>
<dbReference type="Gene3D" id="3.10.20.80">
    <property type="entry name" value="Translation initiation factor 3 (IF-3), N-terminal domain"/>
    <property type="match status" value="1"/>
</dbReference>
<dbReference type="InterPro" id="IPR019814">
    <property type="entry name" value="Translation_initiation_fac_3_N"/>
</dbReference>
<dbReference type="Pfam" id="PF05198">
    <property type="entry name" value="IF3_N"/>
    <property type="match status" value="1"/>
</dbReference>
<dbReference type="PANTHER" id="PTHR10938:SF0">
    <property type="entry name" value="TRANSLATION INITIATION FACTOR IF-3, MITOCHONDRIAL"/>
    <property type="match status" value="1"/>
</dbReference>
<evidence type="ECO:0000259" key="5">
    <source>
        <dbReference type="Pfam" id="PF00707"/>
    </source>
</evidence>
<dbReference type="InterPro" id="IPR001288">
    <property type="entry name" value="Translation_initiation_fac_3"/>
</dbReference>
<dbReference type="InterPro" id="IPR019815">
    <property type="entry name" value="Translation_initiation_fac_3_C"/>
</dbReference>
<dbReference type="AlphaFoldDB" id="A0A068RR02"/>
<organism evidence="7 8">
    <name type="scientific">Lichtheimia corymbifera JMRC:FSU:9682</name>
    <dbReference type="NCBI Taxonomy" id="1263082"/>
    <lineage>
        <taxon>Eukaryota</taxon>
        <taxon>Fungi</taxon>
        <taxon>Fungi incertae sedis</taxon>
        <taxon>Mucoromycota</taxon>
        <taxon>Mucoromycotina</taxon>
        <taxon>Mucoromycetes</taxon>
        <taxon>Mucorales</taxon>
        <taxon>Lichtheimiaceae</taxon>
        <taxon>Lichtheimia</taxon>
    </lineage>
</organism>
<comment type="similarity">
    <text evidence="1">Belongs to the IF-3 family.</text>
</comment>
<evidence type="ECO:0000313" key="7">
    <source>
        <dbReference type="EMBL" id="CDH52588.1"/>
    </source>
</evidence>
<dbReference type="InterPro" id="IPR036788">
    <property type="entry name" value="T_IF-3_C_sf"/>
</dbReference>
<dbReference type="GO" id="GO:0005739">
    <property type="term" value="C:mitochondrion"/>
    <property type="evidence" value="ECO:0007669"/>
    <property type="project" value="TreeGrafter"/>
</dbReference>
<keyword evidence="8" id="KW-1185">Reference proteome</keyword>
<feature type="region of interest" description="Disordered" evidence="4">
    <location>
        <begin position="46"/>
        <end position="72"/>
    </location>
</feature>
<gene>
    <name evidence="7" type="ORF">LCOR_04045.1</name>
</gene>
<dbReference type="EMBL" id="CBTN010000014">
    <property type="protein sequence ID" value="CDH52588.1"/>
    <property type="molecule type" value="Genomic_DNA"/>
</dbReference>
<feature type="compositionally biased region" description="Basic and acidic residues" evidence="4">
    <location>
        <begin position="56"/>
        <end position="72"/>
    </location>
</feature>
<evidence type="ECO:0000256" key="4">
    <source>
        <dbReference type="SAM" id="MobiDB-lite"/>
    </source>
</evidence>
<reference evidence="7" key="1">
    <citation type="submission" date="2013-08" db="EMBL/GenBank/DDBJ databases">
        <title>Gene expansion shapes genome architecture in the human pathogen Lichtheimia corymbifera: an evolutionary genomics analysis in the ancient terrestrial Mucorales (Mucoromycotina).</title>
        <authorList>
            <person name="Schwartze V.U."/>
            <person name="Winter S."/>
            <person name="Shelest E."/>
            <person name="Marcet-Houben M."/>
            <person name="Horn F."/>
            <person name="Wehner S."/>
            <person name="Hoffmann K."/>
            <person name="Riege K."/>
            <person name="Sammeth M."/>
            <person name="Nowrousian M."/>
            <person name="Valiante V."/>
            <person name="Linde J."/>
            <person name="Jacobsen I.D."/>
            <person name="Marz M."/>
            <person name="Brakhage A.A."/>
            <person name="Gabaldon T."/>
            <person name="Bocker S."/>
            <person name="Voigt K."/>
        </authorList>
    </citation>
    <scope>NUCLEOTIDE SEQUENCE [LARGE SCALE GENOMIC DNA]</scope>
    <source>
        <strain evidence="7">FSU 9682</strain>
    </source>
</reference>
<dbReference type="GO" id="GO:0070124">
    <property type="term" value="P:mitochondrial translational initiation"/>
    <property type="evidence" value="ECO:0007669"/>
    <property type="project" value="TreeGrafter"/>
</dbReference>
<evidence type="ECO:0008006" key="9">
    <source>
        <dbReference type="Google" id="ProtNLM"/>
    </source>
</evidence>
<feature type="domain" description="Translation initiation factor 3 N-terminal" evidence="6">
    <location>
        <begin position="73"/>
        <end position="138"/>
    </location>
</feature>
<dbReference type="Gene3D" id="3.30.110.10">
    <property type="entry name" value="Translation initiation factor 3 (IF-3), C-terminal domain"/>
    <property type="match status" value="1"/>
</dbReference>
<evidence type="ECO:0000256" key="3">
    <source>
        <dbReference type="ARBA" id="ARBA00022917"/>
    </source>
</evidence>
<dbReference type="SUPFAM" id="SSF55200">
    <property type="entry name" value="Translation initiation factor IF3, C-terminal domain"/>
    <property type="match status" value="1"/>
</dbReference>
<sequence length="232" mass="26466">MHPTIARFSVQLTRSAPLARPSLAATTSTLKTCNRLTFPVQRHVLTAQRTMASKPTRGERPGSKPMDRPPRDGEITARFITYVDAEGQVVQQRAPLEQVLRQYDSSKYFLVQVGGGPTPVCRLFEKKAMFERQKAKKKSKQVKTPEAIVKEIMLGWNVSAHDMDHKLRHAKQFLDKGNKVKIEIVNKKGQVRLTRDEQKEYVDRIMEQLTEYKPTKPPAFSGGTCIMQFEKK</sequence>
<keyword evidence="3" id="KW-0648">Protein biosynthesis</keyword>
<comment type="caution">
    <text evidence="7">The sequence shown here is derived from an EMBL/GenBank/DDBJ whole genome shotgun (WGS) entry which is preliminary data.</text>
</comment>
<dbReference type="GO" id="GO:0043022">
    <property type="term" value="F:ribosome binding"/>
    <property type="evidence" value="ECO:0007669"/>
    <property type="project" value="TreeGrafter"/>
</dbReference>
<dbReference type="STRING" id="1263082.A0A068RR02"/>
<dbReference type="InterPro" id="IPR036787">
    <property type="entry name" value="T_IF-3_N_sf"/>
</dbReference>
<keyword evidence="2" id="KW-0396">Initiation factor</keyword>
<evidence type="ECO:0000256" key="1">
    <source>
        <dbReference type="ARBA" id="ARBA00005439"/>
    </source>
</evidence>
<dbReference type="GO" id="GO:0003743">
    <property type="term" value="F:translation initiation factor activity"/>
    <property type="evidence" value="ECO:0007669"/>
    <property type="project" value="UniProtKB-KW"/>
</dbReference>
<feature type="domain" description="Translation initiation factor 3 C-terminal" evidence="5">
    <location>
        <begin position="149"/>
        <end position="231"/>
    </location>
</feature>
<protein>
    <recommendedName>
        <fullName evidence="9">Translation initiation factor IF-3</fullName>
    </recommendedName>
</protein>
<evidence type="ECO:0000256" key="2">
    <source>
        <dbReference type="ARBA" id="ARBA00022540"/>
    </source>
</evidence>
<dbReference type="GO" id="GO:0032790">
    <property type="term" value="P:ribosome disassembly"/>
    <property type="evidence" value="ECO:0007669"/>
    <property type="project" value="TreeGrafter"/>
</dbReference>